<dbReference type="Proteomes" id="UP001341281">
    <property type="component" value="Chromosome 05"/>
</dbReference>
<evidence type="ECO:0000313" key="1">
    <source>
        <dbReference type="EMBL" id="WVZ73355.1"/>
    </source>
</evidence>
<evidence type="ECO:0000313" key="2">
    <source>
        <dbReference type="Proteomes" id="UP001341281"/>
    </source>
</evidence>
<organism evidence="1 2">
    <name type="scientific">Paspalum notatum var. saurae</name>
    <dbReference type="NCBI Taxonomy" id="547442"/>
    <lineage>
        <taxon>Eukaryota</taxon>
        <taxon>Viridiplantae</taxon>
        <taxon>Streptophyta</taxon>
        <taxon>Embryophyta</taxon>
        <taxon>Tracheophyta</taxon>
        <taxon>Spermatophyta</taxon>
        <taxon>Magnoliopsida</taxon>
        <taxon>Liliopsida</taxon>
        <taxon>Poales</taxon>
        <taxon>Poaceae</taxon>
        <taxon>PACMAD clade</taxon>
        <taxon>Panicoideae</taxon>
        <taxon>Andropogonodae</taxon>
        <taxon>Paspaleae</taxon>
        <taxon>Paspalinae</taxon>
        <taxon>Paspalum</taxon>
    </lineage>
</organism>
<accession>A0AAQ3TJS4</accession>
<protein>
    <submittedName>
        <fullName evidence="1">Uncharacterized protein</fullName>
    </submittedName>
</protein>
<sequence length="90" mass="10456">MECSLFGASMAWWYLKTSMFGTAAANRRQEEERQAAAIVAAMDVSRKRQRGGFVFGHEVKNRKRDEINEQIMANYFNDAPLYGDDLFRQR</sequence>
<proteinExistence type="predicted"/>
<keyword evidence="2" id="KW-1185">Reference proteome</keyword>
<dbReference type="AlphaFoldDB" id="A0AAQ3TJS4"/>
<reference evidence="1 2" key="1">
    <citation type="submission" date="2024-02" db="EMBL/GenBank/DDBJ databases">
        <title>High-quality chromosome-scale genome assembly of Pensacola bahiagrass (Paspalum notatum Flugge var. saurae).</title>
        <authorList>
            <person name="Vega J.M."/>
            <person name="Podio M."/>
            <person name="Orjuela J."/>
            <person name="Siena L.A."/>
            <person name="Pessino S.C."/>
            <person name="Combes M.C."/>
            <person name="Mariac C."/>
            <person name="Albertini E."/>
            <person name="Pupilli F."/>
            <person name="Ortiz J.P.A."/>
            <person name="Leblanc O."/>
        </authorList>
    </citation>
    <scope>NUCLEOTIDE SEQUENCE [LARGE SCALE GENOMIC DNA]</scope>
    <source>
        <strain evidence="1">R1</strain>
        <tissue evidence="1">Leaf</tissue>
    </source>
</reference>
<name>A0AAQ3TJS4_PASNO</name>
<gene>
    <name evidence="1" type="ORF">U9M48_021670</name>
</gene>
<dbReference type="EMBL" id="CP144749">
    <property type="protein sequence ID" value="WVZ73355.1"/>
    <property type="molecule type" value="Genomic_DNA"/>
</dbReference>